<keyword evidence="4" id="KW-1185">Reference proteome</keyword>
<protein>
    <submittedName>
        <fullName evidence="3">KLTH0H02332p</fullName>
    </submittedName>
</protein>
<evidence type="ECO:0000313" key="3">
    <source>
        <dbReference type="EMBL" id="CAR30119.1"/>
    </source>
</evidence>
<gene>
    <name evidence="3" type="ordered locus">KLTH0H02332g</name>
</gene>
<dbReference type="RefSeq" id="XP_002555981.1">
    <property type="nucleotide sequence ID" value="XM_002555935.1"/>
</dbReference>
<dbReference type="Pfam" id="PF09349">
    <property type="entry name" value="OHCU_decarbox"/>
    <property type="match status" value="1"/>
</dbReference>
<dbReference type="InParanoid" id="C5E258"/>
<dbReference type="OMA" id="RINSGNT"/>
<organism evidence="3 4">
    <name type="scientific">Lachancea thermotolerans (strain ATCC 56472 / CBS 6340 / NRRL Y-8284)</name>
    <name type="common">Yeast</name>
    <name type="synonym">Kluyveromyces thermotolerans</name>
    <dbReference type="NCBI Taxonomy" id="559295"/>
    <lineage>
        <taxon>Eukaryota</taxon>
        <taxon>Fungi</taxon>
        <taxon>Dikarya</taxon>
        <taxon>Ascomycota</taxon>
        <taxon>Saccharomycotina</taxon>
        <taxon>Saccharomycetes</taxon>
        <taxon>Saccharomycetales</taxon>
        <taxon>Saccharomycetaceae</taxon>
        <taxon>Lachancea</taxon>
    </lineage>
</organism>
<evidence type="ECO:0000256" key="1">
    <source>
        <dbReference type="ARBA" id="ARBA00022631"/>
    </source>
</evidence>
<dbReference type="HOGENOM" id="CLU_092522_0_1_1"/>
<keyword evidence="1" id="KW-0659">Purine metabolism</keyword>
<dbReference type="InterPro" id="IPR018020">
    <property type="entry name" value="OHCU_decarboxylase"/>
</dbReference>
<dbReference type="eggNOG" id="ENOG502S2BY">
    <property type="taxonomic scope" value="Eukaryota"/>
</dbReference>
<evidence type="ECO:0000313" key="4">
    <source>
        <dbReference type="Proteomes" id="UP000002036"/>
    </source>
</evidence>
<dbReference type="GO" id="GO:0006144">
    <property type="term" value="P:purine nucleobase metabolic process"/>
    <property type="evidence" value="ECO:0007669"/>
    <property type="project" value="UniProtKB-KW"/>
</dbReference>
<dbReference type="PANTHER" id="PTHR37987:SF1">
    <property type="entry name" value="OXO-4-HYDROXY-4-CARBOXY-5-UREIDOIMIDAZOLINE DECARBOXYLASE DOMAIN-CONTAINING PROTEIN"/>
    <property type="match status" value="1"/>
</dbReference>
<proteinExistence type="predicted"/>
<dbReference type="AlphaFoldDB" id="C5E258"/>
<dbReference type="Gene3D" id="1.10.3330.10">
    <property type="entry name" value="Oxo-4-hydroxy-4-carboxy-5-ureidoimidazoline decarboxylase"/>
    <property type="match status" value="1"/>
</dbReference>
<accession>C5E258</accession>
<dbReference type="SUPFAM" id="SSF158694">
    <property type="entry name" value="UraD-Like"/>
    <property type="match status" value="1"/>
</dbReference>
<dbReference type="InterPro" id="IPR036778">
    <property type="entry name" value="OHCU_decarboxylase_sf"/>
</dbReference>
<dbReference type="Proteomes" id="UP000002036">
    <property type="component" value="Chromosome H"/>
</dbReference>
<dbReference type="OrthoDB" id="5398391at2759"/>
<sequence>MSLPEFNTFKAADTDFQTAVLETLFEKSNSLIKLTLEDEQFMNAVGSSYSEFIEKVRERLVQLCESQGQQESEESRRSELSDIIAAHPKLGEPKKGLSVHSQNEQRNLGNGDTLEVQQALKHLNEVYEQHYPGLRFVVFVNGRSRPEIIRVMEGRINSGNAWLEEAGLACNEMCDIANDRVLKYVQ</sequence>
<name>C5E258_LACTC</name>
<dbReference type="GeneID" id="8294294"/>
<evidence type="ECO:0000259" key="2">
    <source>
        <dbReference type="Pfam" id="PF09349"/>
    </source>
</evidence>
<feature type="domain" description="Oxo-4-hydroxy-4-carboxy-5-ureidoimidazoline decarboxylase" evidence="2">
    <location>
        <begin position="11"/>
        <end position="181"/>
    </location>
</feature>
<dbReference type="KEGG" id="lth:KLTH0H02332g"/>
<dbReference type="PANTHER" id="PTHR37987">
    <property type="entry name" value="CHROMOSOME 9, WHOLE GENOME SHOTGUN SEQUENCE"/>
    <property type="match status" value="1"/>
</dbReference>
<reference evidence="3 4" key="1">
    <citation type="journal article" date="2009" name="Genome Res.">
        <title>Comparative genomics of protoploid Saccharomycetaceae.</title>
        <authorList>
            <consortium name="The Genolevures Consortium"/>
            <person name="Souciet J.-L."/>
            <person name="Dujon B."/>
            <person name="Gaillardin C."/>
            <person name="Johnston M."/>
            <person name="Baret P.V."/>
            <person name="Cliften P."/>
            <person name="Sherman D.J."/>
            <person name="Weissenbach J."/>
            <person name="Westhof E."/>
            <person name="Wincker P."/>
            <person name="Jubin C."/>
            <person name="Poulain J."/>
            <person name="Barbe V."/>
            <person name="Segurens B."/>
            <person name="Artiguenave F."/>
            <person name="Anthouard V."/>
            <person name="Vacherie B."/>
            <person name="Val M.-E."/>
            <person name="Fulton R.S."/>
            <person name="Minx P."/>
            <person name="Wilson R."/>
            <person name="Durrens P."/>
            <person name="Jean G."/>
            <person name="Marck C."/>
            <person name="Martin T."/>
            <person name="Nikolski M."/>
            <person name="Rolland T."/>
            <person name="Seret M.-L."/>
            <person name="Casaregola S."/>
            <person name="Despons L."/>
            <person name="Fairhead C."/>
            <person name="Fischer G."/>
            <person name="Lafontaine I."/>
            <person name="Leh V."/>
            <person name="Lemaire M."/>
            <person name="de Montigny J."/>
            <person name="Neuveglise C."/>
            <person name="Thierry A."/>
            <person name="Blanc-Lenfle I."/>
            <person name="Bleykasten C."/>
            <person name="Diffels J."/>
            <person name="Fritsch E."/>
            <person name="Frangeul L."/>
            <person name="Goeffon A."/>
            <person name="Jauniaux N."/>
            <person name="Kachouri-Lafond R."/>
            <person name="Payen C."/>
            <person name="Potier S."/>
            <person name="Pribylova L."/>
            <person name="Ozanne C."/>
            <person name="Richard G.-F."/>
            <person name="Sacerdot C."/>
            <person name="Straub M.-L."/>
            <person name="Talla E."/>
        </authorList>
    </citation>
    <scope>NUCLEOTIDE SEQUENCE [LARGE SCALE GENOMIC DNA]</scope>
    <source>
        <strain evidence="4">ATCC 56472 / CBS 6340 / NRRL Y-8284</strain>
    </source>
</reference>
<dbReference type="EMBL" id="CU928180">
    <property type="protein sequence ID" value="CAR30119.1"/>
    <property type="molecule type" value="Genomic_DNA"/>
</dbReference>